<dbReference type="InterPro" id="IPR051468">
    <property type="entry name" value="Fungal_SecMetab_SDRs"/>
</dbReference>
<evidence type="ECO:0000256" key="2">
    <source>
        <dbReference type="ARBA" id="ARBA00022857"/>
    </source>
</evidence>
<dbReference type="Pfam" id="PF00106">
    <property type="entry name" value="adh_short"/>
    <property type="match status" value="1"/>
</dbReference>
<keyword evidence="2" id="KW-0521">NADP</keyword>
<proteinExistence type="inferred from homology"/>
<evidence type="ECO:0008006" key="6">
    <source>
        <dbReference type="Google" id="ProtNLM"/>
    </source>
</evidence>
<dbReference type="PANTHER" id="PTHR43544">
    <property type="entry name" value="SHORT-CHAIN DEHYDROGENASE/REDUCTASE"/>
    <property type="match status" value="1"/>
</dbReference>
<reference evidence="4 5" key="1">
    <citation type="submission" date="2019-06" db="EMBL/GenBank/DDBJ databases">
        <title>Genome Sequence of the Brown Rot Fungal Pathogen Monilinia fructicola.</title>
        <authorList>
            <person name="De Miccolis Angelini R.M."/>
            <person name="Landi L."/>
            <person name="Abate D."/>
            <person name="Pollastro S."/>
            <person name="Romanazzi G."/>
            <person name="Faretra F."/>
        </authorList>
    </citation>
    <scope>NUCLEOTIDE SEQUENCE [LARGE SCALE GENOMIC DNA]</scope>
    <source>
        <strain evidence="4 5">Mfrc123</strain>
    </source>
</reference>
<dbReference type="SUPFAM" id="SSF51735">
    <property type="entry name" value="NAD(P)-binding Rossmann-fold domains"/>
    <property type="match status" value="1"/>
</dbReference>
<dbReference type="Gene3D" id="3.40.50.720">
    <property type="entry name" value="NAD(P)-binding Rossmann-like Domain"/>
    <property type="match status" value="1"/>
</dbReference>
<dbReference type="VEuPathDB" id="FungiDB:MFRU_006g01060"/>
<evidence type="ECO:0000313" key="5">
    <source>
        <dbReference type="Proteomes" id="UP000322873"/>
    </source>
</evidence>
<dbReference type="PANTHER" id="PTHR43544:SF7">
    <property type="entry name" value="NADB-LER2"/>
    <property type="match status" value="1"/>
</dbReference>
<dbReference type="Proteomes" id="UP000322873">
    <property type="component" value="Unassembled WGS sequence"/>
</dbReference>
<gene>
    <name evidence="4" type="ORF">EYC84_009379</name>
</gene>
<name>A0A5M9JCB3_MONFR</name>
<dbReference type="InterPro" id="IPR036291">
    <property type="entry name" value="NAD(P)-bd_dom_sf"/>
</dbReference>
<dbReference type="GO" id="GO:0005737">
    <property type="term" value="C:cytoplasm"/>
    <property type="evidence" value="ECO:0007669"/>
    <property type="project" value="TreeGrafter"/>
</dbReference>
<dbReference type="PRINTS" id="PR00081">
    <property type="entry name" value="GDHRDH"/>
</dbReference>
<keyword evidence="5" id="KW-1185">Reference proteome</keyword>
<evidence type="ECO:0000313" key="4">
    <source>
        <dbReference type="EMBL" id="KAA8565522.1"/>
    </source>
</evidence>
<evidence type="ECO:0000256" key="1">
    <source>
        <dbReference type="ARBA" id="ARBA00006484"/>
    </source>
</evidence>
<dbReference type="EMBL" id="VICG01000013">
    <property type="protein sequence ID" value="KAA8565522.1"/>
    <property type="molecule type" value="Genomic_DNA"/>
</dbReference>
<protein>
    <recommendedName>
        <fullName evidence="6">Ketoreductase (KR) domain-containing protein</fullName>
    </recommendedName>
</protein>
<dbReference type="AlphaFoldDB" id="A0A5M9JCB3"/>
<sequence length="115" mass="12109">MAKTIVLVSGANRGIGRGLLELYLLKPNHIVIAANRDPNHPSSKALAGLSTAEGSSLIVVKVDATVPTDALKAVKQLESQGIHHLDVVIANAGACYSTSQLIFCLPHSHTKTHLL</sequence>
<evidence type="ECO:0000256" key="3">
    <source>
        <dbReference type="ARBA" id="ARBA00023002"/>
    </source>
</evidence>
<comment type="caution">
    <text evidence="4">The sequence shown here is derived from an EMBL/GenBank/DDBJ whole genome shotgun (WGS) entry which is preliminary data.</text>
</comment>
<accession>A0A5M9JCB3</accession>
<organism evidence="4 5">
    <name type="scientific">Monilinia fructicola</name>
    <name type="common">Brown rot fungus</name>
    <name type="synonym">Ciboria fructicola</name>
    <dbReference type="NCBI Taxonomy" id="38448"/>
    <lineage>
        <taxon>Eukaryota</taxon>
        <taxon>Fungi</taxon>
        <taxon>Dikarya</taxon>
        <taxon>Ascomycota</taxon>
        <taxon>Pezizomycotina</taxon>
        <taxon>Leotiomycetes</taxon>
        <taxon>Helotiales</taxon>
        <taxon>Sclerotiniaceae</taxon>
        <taxon>Monilinia</taxon>
    </lineage>
</organism>
<dbReference type="GO" id="GO:0016491">
    <property type="term" value="F:oxidoreductase activity"/>
    <property type="evidence" value="ECO:0007669"/>
    <property type="project" value="UniProtKB-KW"/>
</dbReference>
<comment type="similarity">
    <text evidence="1">Belongs to the short-chain dehydrogenases/reductases (SDR) family.</text>
</comment>
<dbReference type="InterPro" id="IPR002347">
    <property type="entry name" value="SDR_fam"/>
</dbReference>
<keyword evidence="3" id="KW-0560">Oxidoreductase</keyword>